<dbReference type="GeneID" id="60321517"/>
<dbReference type="Pfam" id="PF19905">
    <property type="entry name" value="DUF6378"/>
    <property type="match status" value="1"/>
</dbReference>
<protein>
    <recommendedName>
        <fullName evidence="2">DUF6378 domain-containing protein</fullName>
    </recommendedName>
</protein>
<dbReference type="KEGG" id="vg:60321517"/>
<evidence type="ECO:0000256" key="1">
    <source>
        <dbReference type="SAM" id="MobiDB-lite"/>
    </source>
</evidence>
<proteinExistence type="predicted"/>
<dbReference type="Proteomes" id="UP000275667">
    <property type="component" value="Segment"/>
</dbReference>
<feature type="region of interest" description="Disordered" evidence="1">
    <location>
        <begin position="20"/>
        <end position="39"/>
    </location>
</feature>
<name>A0A385UHF2_9CAUD</name>
<reference evidence="4" key="1">
    <citation type="submission" date="2018-08" db="EMBL/GenBank/DDBJ databases">
        <authorList>
            <person name="Farris L."/>
            <person name="Burns B."/>
            <person name="Flowers J."/>
            <person name="Harvey A."/>
            <person name="Kent S."/>
            <person name="Kernodle S.A."/>
            <person name="McGinnis R."/>
            <person name="Sargent R."/>
            <person name="Stanley M."/>
            <person name="Wright P."/>
            <person name="Wallen J.R."/>
            <person name="Eckardt M.A."/>
            <person name="Gainey M.D."/>
            <person name="Garlena R.A."/>
            <person name="Russell D.A."/>
            <person name="Pope W.H."/>
            <person name="Jacobs-Sera D."/>
            <person name="Hatfull G.F."/>
        </authorList>
    </citation>
    <scope>NUCLEOTIDE SEQUENCE [LARGE SCALE GENOMIC DNA]</scope>
</reference>
<keyword evidence="4" id="KW-1185">Reference proteome</keyword>
<organism evidence="3 4">
    <name type="scientific">Mycobacterium phage Serendipitous</name>
    <dbReference type="NCBI Taxonomy" id="2301619"/>
    <lineage>
        <taxon>Viruses</taxon>
        <taxon>Duplodnaviria</taxon>
        <taxon>Heunggongvirae</taxon>
        <taxon>Uroviricota</taxon>
        <taxon>Caudoviricetes</taxon>
        <taxon>Bclasvirinae</taxon>
        <taxon>Acadianvirus</taxon>
        <taxon>Acadianvirus serendipitous</taxon>
    </lineage>
</organism>
<dbReference type="EMBL" id="MH727561">
    <property type="protein sequence ID" value="AYB70596.1"/>
    <property type="molecule type" value="Genomic_DNA"/>
</dbReference>
<dbReference type="InterPro" id="IPR045958">
    <property type="entry name" value="DUF6378"/>
</dbReference>
<feature type="domain" description="DUF6378" evidence="2">
    <location>
        <begin position="109"/>
        <end position="187"/>
    </location>
</feature>
<evidence type="ECO:0000313" key="3">
    <source>
        <dbReference type="EMBL" id="AYB70596.1"/>
    </source>
</evidence>
<gene>
    <name evidence="3" type="primary">55</name>
    <name evidence="3" type="ORF">SEA_SERENDIPITOUS_55</name>
</gene>
<feature type="compositionally biased region" description="Low complexity" evidence="1">
    <location>
        <begin position="20"/>
        <end position="31"/>
    </location>
</feature>
<dbReference type="RefSeq" id="YP_009950107.1">
    <property type="nucleotide sequence ID" value="NC_051587.1"/>
</dbReference>
<evidence type="ECO:0000259" key="2">
    <source>
        <dbReference type="Pfam" id="PF19905"/>
    </source>
</evidence>
<sequence length="197" mass="21841">MRHTLHKPHCEFLRREIAAAAARPTTPEETPMGYDPAHDYDDNPPIMNHPEGAPHSPGVSGRTCGRCLQPIKADEINTEVEPGRYIHVMCPSYHYTLREETTGDRARDICNRAADLVNNDRNAVYGDAEVNFRETGALWAVVFGHDVTPEQVALCLDLLKTARLIHNPNHADSWVDKVGYSALGGGIAARPRTNPEQ</sequence>
<accession>A0A385UHF2</accession>
<evidence type="ECO:0000313" key="4">
    <source>
        <dbReference type="Proteomes" id="UP000275667"/>
    </source>
</evidence>